<organism evidence="1 2">
    <name type="scientific">Streptomonospora halophila</name>
    <dbReference type="NCBI Taxonomy" id="427369"/>
    <lineage>
        <taxon>Bacteria</taxon>
        <taxon>Bacillati</taxon>
        <taxon>Actinomycetota</taxon>
        <taxon>Actinomycetes</taxon>
        <taxon>Streptosporangiales</taxon>
        <taxon>Nocardiopsidaceae</taxon>
        <taxon>Streptomonospora</taxon>
    </lineage>
</organism>
<proteinExistence type="predicted"/>
<comment type="caution">
    <text evidence="1">The sequence shown here is derived from an EMBL/GenBank/DDBJ whole genome shotgun (WGS) entry which is preliminary data.</text>
</comment>
<protein>
    <recommendedName>
        <fullName evidence="3">DUF3006 domain-containing protein</fullName>
    </recommendedName>
</protein>
<dbReference type="Proteomes" id="UP001499993">
    <property type="component" value="Unassembled WGS sequence"/>
</dbReference>
<evidence type="ECO:0008006" key="3">
    <source>
        <dbReference type="Google" id="ProtNLM"/>
    </source>
</evidence>
<accession>A0ABP9G8S5</accession>
<reference evidence="2" key="1">
    <citation type="journal article" date="2019" name="Int. J. Syst. Evol. Microbiol.">
        <title>The Global Catalogue of Microorganisms (GCM) 10K type strain sequencing project: providing services to taxonomists for standard genome sequencing and annotation.</title>
        <authorList>
            <consortium name="The Broad Institute Genomics Platform"/>
            <consortium name="The Broad Institute Genome Sequencing Center for Infectious Disease"/>
            <person name="Wu L."/>
            <person name="Ma J."/>
        </authorList>
    </citation>
    <scope>NUCLEOTIDE SEQUENCE [LARGE SCALE GENOMIC DNA]</scope>
    <source>
        <strain evidence="2">JCM 18123</strain>
    </source>
</reference>
<sequence>MKADRTTPSTPEVIRVERTGDTLRVLIDGVELPCEVDPSGVQSMVVAGAQPGITVHLPARRVEVVDAMEGRVSDARRSEARDYLNKLAP</sequence>
<evidence type="ECO:0000313" key="2">
    <source>
        <dbReference type="Proteomes" id="UP001499993"/>
    </source>
</evidence>
<name>A0ABP9G8S5_9ACTN</name>
<gene>
    <name evidence="1" type="ORF">GCM10023224_05070</name>
</gene>
<dbReference type="RefSeq" id="WP_345555285.1">
    <property type="nucleotide sequence ID" value="NZ_BAABIK010000002.1"/>
</dbReference>
<dbReference type="EMBL" id="BAABIK010000002">
    <property type="protein sequence ID" value="GAA4928766.1"/>
    <property type="molecule type" value="Genomic_DNA"/>
</dbReference>
<keyword evidence="2" id="KW-1185">Reference proteome</keyword>
<evidence type="ECO:0000313" key="1">
    <source>
        <dbReference type="EMBL" id="GAA4928766.1"/>
    </source>
</evidence>